<sequence length="72" mass="8104">MYSTRVNAAPLRGSRRHQSSMNTASRAASKSGSHNQRQVSTATGNEVALRHTSTSLPVRRTRHYPPYLRLQR</sequence>
<protein>
    <submittedName>
        <fullName evidence="2">Uncharacterized protein</fullName>
    </submittedName>
</protein>
<name>A0A2W1BYI5_HELAM</name>
<organism evidence="2 3">
    <name type="scientific">Helicoverpa armigera</name>
    <name type="common">Cotton bollworm</name>
    <name type="synonym">Heliothis armigera</name>
    <dbReference type="NCBI Taxonomy" id="29058"/>
    <lineage>
        <taxon>Eukaryota</taxon>
        <taxon>Metazoa</taxon>
        <taxon>Ecdysozoa</taxon>
        <taxon>Arthropoda</taxon>
        <taxon>Hexapoda</taxon>
        <taxon>Insecta</taxon>
        <taxon>Pterygota</taxon>
        <taxon>Neoptera</taxon>
        <taxon>Endopterygota</taxon>
        <taxon>Lepidoptera</taxon>
        <taxon>Glossata</taxon>
        <taxon>Ditrysia</taxon>
        <taxon>Noctuoidea</taxon>
        <taxon>Noctuidae</taxon>
        <taxon>Heliothinae</taxon>
        <taxon>Helicoverpa</taxon>
    </lineage>
</organism>
<dbReference type="AlphaFoldDB" id="A0A2W1BYI5"/>
<reference evidence="2 3" key="1">
    <citation type="journal article" date="2017" name="BMC Biol.">
        <title>Genomic innovations, transcriptional plasticity and gene loss underlying the evolution and divergence of two highly polyphagous and invasive Helicoverpa pest species.</title>
        <authorList>
            <person name="Pearce S.L."/>
            <person name="Clarke D.F."/>
            <person name="East P.D."/>
            <person name="Elfekih S."/>
            <person name="Gordon K.H."/>
            <person name="Jermiin L.S."/>
            <person name="McGaughran A."/>
            <person name="Oakeshott J.G."/>
            <person name="Papanikolaou A."/>
            <person name="Perera O.P."/>
            <person name="Rane R.V."/>
            <person name="Richards S."/>
            <person name="Tay W.T."/>
            <person name="Walsh T.K."/>
            <person name="Anderson A."/>
            <person name="Anderson C.J."/>
            <person name="Asgari S."/>
            <person name="Board P.G."/>
            <person name="Bretschneider A."/>
            <person name="Campbell P.M."/>
            <person name="Chertemps T."/>
            <person name="Christeller J.T."/>
            <person name="Coppin C.W."/>
            <person name="Downes S.J."/>
            <person name="Duan G."/>
            <person name="Farnsworth C.A."/>
            <person name="Good R.T."/>
            <person name="Han L.B."/>
            <person name="Han Y.C."/>
            <person name="Hatje K."/>
            <person name="Horne I."/>
            <person name="Huang Y.P."/>
            <person name="Hughes D.S."/>
            <person name="Jacquin-Joly E."/>
            <person name="James W."/>
            <person name="Jhangiani S."/>
            <person name="Kollmar M."/>
            <person name="Kuwar S.S."/>
            <person name="Li S."/>
            <person name="Liu N.Y."/>
            <person name="Maibeche M.T."/>
            <person name="Miller J.R."/>
            <person name="Montagne N."/>
            <person name="Perry T."/>
            <person name="Qu J."/>
            <person name="Song S.V."/>
            <person name="Sutton G.G."/>
            <person name="Vogel H."/>
            <person name="Walenz B.P."/>
            <person name="Xu W."/>
            <person name="Zhang H.J."/>
            <person name="Zou Z."/>
            <person name="Batterham P."/>
            <person name="Edwards O.R."/>
            <person name="Feyereisen R."/>
            <person name="Gibbs R.A."/>
            <person name="Heckel D.G."/>
            <person name="McGrath A."/>
            <person name="Robin C."/>
            <person name="Scherer S.E."/>
            <person name="Worley K.C."/>
            <person name="Wu Y.D."/>
        </authorList>
    </citation>
    <scope>NUCLEOTIDE SEQUENCE [LARGE SCALE GENOMIC DNA]</scope>
    <source>
        <strain evidence="2">Harm_GR_Male_#8</strain>
        <tissue evidence="2">Whole organism</tissue>
    </source>
</reference>
<evidence type="ECO:0000313" key="2">
    <source>
        <dbReference type="EMBL" id="PZC78715.1"/>
    </source>
</evidence>
<feature type="region of interest" description="Disordered" evidence="1">
    <location>
        <begin position="1"/>
        <end position="72"/>
    </location>
</feature>
<dbReference type="EMBL" id="KZ149897">
    <property type="protein sequence ID" value="PZC78715.1"/>
    <property type="molecule type" value="Genomic_DNA"/>
</dbReference>
<accession>A0A2W1BYI5</accession>
<gene>
    <name evidence="2" type="primary">HaOG217275</name>
    <name evidence="2" type="ORF">B5X24_HaOG217275</name>
</gene>
<dbReference type="Proteomes" id="UP000249218">
    <property type="component" value="Unassembled WGS sequence"/>
</dbReference>
<proteinExistence type="predicted"/>
<evidence type="ECO:0000313" key="3">
    <source>
        <dbReference type="Proteomes" id="UP000249218"/>
    </source>
</evidence>
<keyword evidence="3" id="KW-1185">Reference proteome</keyword>
<evidence type="ECO:0000256" key="1">
    <source>
        <dbReference type="SAM" id="MobiDB-lite"/>
    </source>
</evidence>
<feature type="compositionally biased region" description="Polar residues" evidence="1">
    <location>
        <begin position="19"/>
        <end position="44"/>
    </location>
</feature>